<dbReference type="Pfam" id="PF04138">
    <property type="entry name" value="GtrA_DPMS_TM"/>
    <property type="match status" value="1"/>
</dbReference>
<evidence type="ECO:0000256" key="5">
    <source>
        <dbReference type="ARBA" id="ARBA00022692"/>
    </source>
</evidence>
<feature type="compositionally biased region" description="Polar residues" evidence="8">
    <location>
        <begin position="7"/>
        <end position="27"/>
    </location>
</feature>
<feature type="transmembrane region" description="Helical" evidence="9">
    <location>
        <begin position="304"/>
        <end position="324"/>
    </location>
</feature>
<dbReference type="CDD" id="cd06442">
    <property type="entry name" value="DPM1_like"/>
    <property type="match status" value="1"/>
</dbReference>
<dbReference type="Pfam" id="PF00535">
    <property type="entry name" value="Glycos_transf_2"/>
    <property type="match status" value="1"/>
</dbReference>
<dbReference type="EMBL" id="VHLL01000003">
    <property type="protein sequence ID" value="MCT8337192.1"/>
    <property type="molecule type" value="Genomic_DNA"/>
</dbReference>
<evidence type="ECO:0000259" key="10">
    <source>
        <dbReference type="Pfam" id="PF00535"/>
    </source>
</evidence>
<evidence type="ECO:0000256" key="6">
    <source>
        <dbReference type="ARBA" id="ARBA00022989"/>
    </source>
</evidence>
<evidence type="ECO:0000256" key="2">
    <source>
        <dbReference type="ARBA" id="ARBA00006739"/>
    </source>
</evidence>
<evidence type="ECO:0000259" key="11">
    <source>
        <dbReference type="Pfam" id="PF04138"/>
    </source>
</evidence>
<dbReference type="PANTHER" id="PTHR43398:SF1">
    <property type="entry name" value="DOLICHOL-PHOSPHATE MANNOSYLTRANSFERASE SUBUNIT 1"/>
    <property type="match status" value="1"/>
</dbReference>
<feature type="domain" description="GtrA/DPMS transmembrane" evidence="11">
    <location>
        <begin position="279"/>
        <end position="398"/>
    </location>
</feature>
<dbReference type="InterPro" id="IPR007267">
    <property type="entry name" value="GtrA_DPMS_TM"/>
</dbReference>
<evidence type="ECO:0000313" key="13">
    <source>
        <dbReference type="Proteomes" id="UP001065682"/>
    </source>
</evidence>
<feature type="transmembrane region" description="Helical" evidence="9">
    <location>
        <begin position="345"/>
        <end position="366"/>
    </location>
</feature>
<comment type="similarity">
    <text evidence="2">Belongs to the glycosyltransferase 2 family.</text>
</comment>
<dbReference type="GO" id="GO:0006506">
    <property type="term" value="P:GPI anchor biosynthetic process"/>
    <property type="evidence" value="ECO:0007669"/>
    <property type="project" value="TreeGrafter"/>
</dbReference>
<evidence type="ECO:0000256" key="8">
    <source>
        <dbReference type="SAM" id="MobiDB-lite"/>
    </source>
</evidence>
<keyword evidence="6 9" id="KW-1133">Transmembrane helix</keyword>
<dbReference type="InterPro" id="IPR039528">
    <property type="entry name" value="DPM1-like"/>
</dbReference>
<dbReference type="InterPro" id="IPR001173">
    <property type="entry name" value="Glyco_trans_2-like"/>
</dbReference>
<proteinExistence type="inferred from homology"/>
<evidence type="ECO:0000256" key="3">
    <source>
        <dbReference type="ARBA" id="ARBA00022676"/>
    </source>
</evidence>
<dbReference type="GO" id="GO:0000271">
    <property type="term" value="P:polysaccharide biosynthetic process"/>
    <property type="evidence" value="ECO:0007669"/>
    <property type="project" value="InterPro"/>
</dbReference>
<evidence type="ECO:0000256" key="7">
    <source>
        <dbReference type="ARBA" id="ARBA00023136"/>
    </source>
</evidence>
<feature type="region of interest" description="Disordered" evidence="8">
    <location>
        <begin position="1"/>
        <end position="27"/>
    </location>
</feature>
<feature type="transmembrane region" description="Helical" evidence="9">
    <location>
        <begin position="277"/>
        <end position="298"/>
    </location>
</feature>
<evidence type="ECO:0000256" key="1">
    <source>
        <dbReference type="ARBA" id="ARBA00004141"/>
    </source>
</evidence>
<dbReference type="GO" id="GO:0004582">
    <property type="term" value="F:dolichyl-phosphate beta-D-mannosyltransferase activity"/>
    <property type="evidence" value="ECO:0007669"/>
    <property type="project" value="InterPro"/>
</dbReference>
<dbReference type="InterPro" id="IPR029044">
    <property type="entry name" value="Nucleotide-diphossugar_trans"/>
</dbReference>
<keyword evidence="5 9" id="KW-0812">Transmembrane</keyword>
<keyword evidence="4" id="KW-0808">Transferase</keyword>
<gene>
    <name evidence="12" type="ORF">FKB36_06705</name>
</gene>
<evidence type="ECO:0000256" key="4">
    <source>
        <dbReference type="ARBA" id="ARBA00022679"/>
    </source>
</evidence>
<comment type="subcellular location">
    <subcellularLocation>
        <location evidence="1">Membrane</location>
        <topology evidence="1">Multi-pass membrane protein</topology>
    </subcellularLocation>
</comment>
<organism evidence="12 13">
    <name type="scientific">Methanoculleus formosensis</name>
    <dbReference type="NCBI Taxonomy" id="2590886"/>
    <lineage>
        <taxon>Archaea</taxon>
        <taxon>Methanobacteriati</taxon>
        <taxon>Methanobacteriota</taxon>
        <taxon>Stenosarchaea group</taxon>
        <taxon>Methanomicrobia</taxon>
        <taxon>Methanomicrobiales</taxon>
        <taxon>Methanomicrobiaceae</taxon>
        <taxon>Methanoculleus</taxon>
    </lineage>
</organism>
<dbReference type="GO" id="GO:0035269">
    <property type="term" value="P:protein O-linked glycosylation via mannose"/>
    <property type="evidence" value="ECO:0007669"/>
    <property type="project" value="TreeGrafter"/>
</dbReference>
<protein>
    <submittedName>
        <fullName evidence="12">Glycosyltransferase family 2 protein</fullName>
    </submittedName>
</protein>
<dbReference type="SUPFAM" id="SSF53448">
    <property type="entry name" value="Nucleotide-diphospho-sugar transferases"/>
    <property type="match status" value="1"/>
</dbReference>
<evidence type="ECO:0000313" key="12">
    <source>
        <dbReference type="EMBL" id="MCT8337192.1"/>
    </source>
</evidence>
<dbReference type="AlphaFoldDB" id="A0A9E4ZKS8"/>
<keyword evidence="3" id="KW-0328">Glycosyltransferase</keyword>
<dbReference type="Gene3D" id="3.90.550.10">
    <property type="entry name" value="Spore Coat Polysaccharide Biosynthesis Protein SpsA, Chain A"/>
    <property type="match status" value="1"/>
</dbReference>
<reference evidence="12" key="1">
    <citation type="submission" date="2019-06" db="EMBL/GenBank/DDBJ databases">
        <title>Methanoculleus strain from Tamsui River, Taipei, Taiwan.</title>
        <authorList>
            <person name="You Y.-T."/>
            <person name="Chen S.-C."/>
            <person name="Lai S.-J."/>
            <person name="Lee Y.-C."/>
            <person name="Lai M.-C."/>
        </authorList>
    </citation>
    <scope>NUCLEOTIDE SEQUENCE</scope>
    <source>
        <strain evidence="12">Afa-1</strain>
    </source>
</reference>
<feature type="domain" description="Glycosyltransferase 2-like" evidence="10">
    <location>
        <begin position="38"/>
        <end position="201"/>
    </location>
</feature>
<comment type="caution">
    <text evidence="12">The sequence shown here is derived from an EMBL/GenBank/DDBJ whole genome shotgun (WGS) entry which is preliminary data.</text>
</comment>
<dbReference type="PANTHER" id="PTHR43398">
    <property type="entry name" value="DOLICHOL-PHOSPHATE MANNOSYLTRANSFERASE SUBUNIT 1"/>
    <property type="match status" value="1"/>
</dbReference>
<name>A0A9E4ZKS8_9EURY</name>
<keyword evidence="7 9" id="KW-0472">Membrane</keyword>
<evidence type="ECO:0000256" key="9">
    <source>
        <dbReference type="SAM" id="Phobius"/>
    </source>
</evidence>
<keyword evidence="13" id="KW-1185">Reference proteome</keyword>
<dbReference type="GO" id="GO:0016020">
    <property type="term" value="C:membrane"/>
    <property type="evidence" value="ECO:0007669"/>
    <property type="project" value="UniProtKB-SubCell"/>
</dbReference>
<accession>A0A9E4ZKS8</accession>
<sequence length="401" mass="44858">MRWAGSKRTQSLPGSIRGYSSSGRLKEGSATTETYDLSVIIPTFNEEENIAAIIGAVNEVFRQNGIRGEILVMDDDSKDRTIEIVQEIAGQHDNVRLIVRKDDHGLSQSVVEGFGAARSAILQVIDADFSHPPELIPRFYEAIQDGADIAIGSRYMRGGNIEDWPLKRRVISLGATAFGRMLFPEITDPVSGFFAVRREVVAGAPLAPRGYKILMEVLGRGWWETFVEIPFIFKDREEGESKLRADTMVDYLKQCAGIVRFAVARRSGPVWTEWTKIVRFGLVGLSGILVNMGLLYALTEVAGLYYLVSAAIAIELSIVNNFVWNDLWTFKSVRDLRFGRRIQRFLSFQVVSMGGLIINMGILYLLADIVGIYYLVANLAGILVAFAWNYAVNRHFTWVET</sequence>
<dbReference type="Proteomes" id="UP001065682">
    <property type="component" value="Unassembled WGS sequence"/>
</dbReference>
<feature type="transmembrane region" description="Helical" evidence="9">
    <location>
        <begin position="372"/>
        <end position="392"/>
    </location>
</feature>
<dbReference type="GO" id="GO:0006488">
    <property type="term" value="P:dolichol-linked oligosaccharide biosynthetic process"/>
    <property type="evidence" value="ECO:0007669"/>
    <property type="project" value="TreeGrafter"/>
</dbReference>